<dbReference type="PANTHER" id="PTHR13789:SF236">
    <property type="entry name" value="MONOOXYGENASE, PUTATIVE (AFU_ORTHOLOGUE AFUA_6G12060)-RELATED"/>
    <property type="match status" value="1"/>
</dbReference>
<dbReference type="PRINTS" id="PR00420">
    <property type="entry name" value="RNGMNOXGNASE"/>
</dbReference>
<sequence length="384" mass="42100">MAESLDNIRTVLNSIDLHDTFGELRGKMVFPSSMNWDVVTVQRSGLLDLLYQTAKDCGVDLRFGVKVTGYWESEDGAGILLENGDKVAADCVIAADGIHSRARDIITGEEPVPHETGVAIYRSHFAADIIAGQPDANWILEGVGERDTCKVYFGKNASLMIGTLGKGNYVFWALPHRDVEGLSEAWLQPADALRASECIKDWPIGKKTTAVLSRTPPGSCWNHLLTSRRPLSTWVSKGGRMIVIGDAAHPMPPNLGQGANQAIEDAAVLAICLELSGKENIPLGLRVMQELRHKRVSVVQNAAIDEMEKSFRANWDADQTEAKPNHVPHPAWVLRHDCIKHAYEEFQTVADSYLNGREYIPTNAPVDGVYDCGDDVFKSAGKPS</sequence>
<keyword evidence="5" id="KW-0503">Monooxygenase</keyword>
<dbReference type="Proteomes" id="UP000007963">
    <property type="component" value="Unassembled WGS sequence"/>
</dbReference>
<reference evidence="8" key="1">
    <citation type="submission" date="2005-09" db="EMBL/GenBank/DDBJ databases">
        <title>Annotation of the Aspergillus terreus NIH2624 genome.</title>
        <authorList>
            <person name="Birren B.W."/>
            <person name="Lander E.S."/>
            <person name="Galagan J.E."/>
            <person name="Nusbaum C."/>
            <person name="Devon K."/>
            <person name="Henn M."/>
            <person name="Ma L.-J."/>
            <person name="Jaffe D.B."/>
            <person name="Butler J."/>
            <person name="Alvarez P."/>
            <person name="Gnerre S."/>
            <person name="Grabherr M."/>
            <person name="Kleber M."/>
            <person name="Mauceli E.W."/>
            <person name="Brockman W."/>
            <person name="Rounsley S."/>
            <person name="Young S.K."/>
            <person name="LaButti K."/>
            <person name="Pushparaj V."/>
            <person name="DeCaprio D."/>
            <person name="Crawford M."/>
            <person name="Koehrsen M."/>
            <person name="Engels R."/>
            <person name="Montgomery P."/>
            <person name="Pearson M."/>
            <person name="Howarth C."/>
            <person name="Larson L."/>
            <person name="Luoma S."/>
            <person name="White J."/>
            <person name="Alvarado L."/>
            <person name="Kodira C.D."/>
            <person name="Zeng Q."/>
            <person name="Oleary S."/>
            <person name="Yandava C."/>
            <person name="Denning D.W."/>
            <person name="Nierman W.C."/>
            <person name="Milne T."/>
            <person name="Madden K."/>
        </authorList>
    </citation>
    <scope>NUCLEOTIDE SEQUENCE [LARGE SCALE GENOMIC DNA]</scope>
    <source>
        <strain evidence="8">NIH 2624 / FGSC A1156</strain>
    </source>
</reference>
<evidence type="ECO:0000256" key="4">
    <source>
        <dbReference type="ARBA" id="ARBA00023002"/>
    </source>
</evidence>
<protein>
    <recommendedName>
        <fullName evidence="6">FAD-binding domain-containing protein</fullName>
    </recommendedName>
</protein>
<organism evidence="7 8">
    <name type="scientific">Aspergillus terreus (strain NIH 2624 / FGSC A1156)</name>
    <dbReference type="NCBI Taxonomy" id="341663"/>
    <lineage>
        <taxon>Eukaryota</taxon>
        <taxon>Fungi</taxon>
        <taxon>Dikarya</taxon>
        <taxon>Ascomycota</taxon>
        <taxon>Pezizomycotina</taxon>
        <taxon>Eurotiomycetes</taxon>
        <taxon>Eurotiomycetidae</taxon>
        <taxon>Eurotiales</taxon>
        <taxon>Aspergillaceae</taxon>
        <taxon>Aspergillus</taxon>
        <taxon>Aspergillus subgen. Circumdati</taxon>
    </lineage>
</organism>
<dbReference type="InterPro" id="IPR050493">
    <property type="entry name" value="FAD-dep_Monooxygenase_BioMet"/>
</dbReference>
<keyword evidence="3" id="KW-0274">FAD</keyword>
<keyword evidence="2" id="KW-0285">Flavoprotein</keyword>
<comment type="similarity">
    <text evidence="1">Belongs to the paxM FAD-dependent monooxygenase family.</text>
</comment>
<dbReference type="OMA" id="RASECIK"/>
<feature type="domain" description="FAD-binding" evidence="6">
    <location>
        <begin position="41"/>
        <end position="273"/>
    </location>
</feature>
<evidence type="ECO:0000313" key="7">
    <source>
        <dbReference type="EMBL" id="EAU35312.1"/>
    </source>
</evidence>
<dbReference type="InterPro" id="IPR036188">
    <property type="entry name" value="FAD/NAD-bd_sf"/>
</dbReference>
<dbReference type="eggNOG" id="KOG2614">
    <property type="taxonomic scope" value="Eukaryota"/>
</dbReference>
<dbReference type="AlphaFoldDB" id="Q0CN69"/>
<dbReference type="GeneID" id="4320512"/>
<dbReference type="GO" id="GO:0004497">
    <property type="term" value="F:monooxygenase activity"/>
    <property type="evidence" value="ECO:0007669"/>
    <property type="project" value="UniProtKB-KW"/>
</dbReference>
<dbReference type="PANTHER" id="PTHR13789">
    <property type="entry name" value="MONOOXYGENASE"/>
    <property type="match status" value="1"/>
</dbReference>
<dbReference type="Pfam" id="PF01494">
    <property type="entry name" value="FAD_binding_3"/>
    <property type="match status" value="1"/>
</dbReference>
<dbReference type="RefSeq" id="XP_001214043.1">
    <property type="nucleotide sequence ID" value="XM_001214043.1"/>
</dbReference>
<dbReference type="EMBL" id="CH476599">
    <property type="protein sequence ID" value="EAU35312.1"/>
    <property type="molecule type" value="Genomic_DNA"/>
</dbReference>
<dbReference type="GO" id="GO:0071949">
    <property type="term" value="F:FAD binding"/>
    <property type="evidence" value="ECO:0007669"/>
    <property type="project" value="InterPro"/>
</dbReference>
<proteinExistence type="inferred from homology"/>
<dbReference type="SUPFAM" id="SSF51905">
    <property type="entry name" value="FAD/NAD(P)-binding domain"/>
    <property type="match status" value="1"/>
</dbReference>
<name>Q0CN69_ASPTN</name>
<dbReference type="HOGENOM" id="CLU_009665_19_1_1"/>
<accession>Q0CN69</accession>
<evidence type="ECO:0000256" key="5">
    <source>
        <dbReference type="ARBA" id="ARBA00023033"/>
    </source>
</evidence>
<evidence type="ECO:0000313" key="8">
    <source>
        <dbReference type="Proteomes" id="UP000007963"/>
    </source>
</evidence>
<evidence type="ECO:0000256" key="2">
    <source>
        <dbReference type="ARBA" id="ARBA00022630"/>
    </source>
</evidence>
<dbReference type="VEuPathDB" id="FungiDB:ATEG_04865"/>
<evidence type="ECO:0000259" key="6">
    <source>
        <dbReference type="Pfam" id="PF01494"/>
    </source>
</evidence>
<dbReference type="InterPro" id="IPR002938">
    <property type="entry name" value="FAD-bd"/>
</dbReference>
<dbReference type="STRING" id="341663.Q0CN69"/>
<evidence type="ECO:0000256" key="3">
    <source>
        <dbReference type="ARBA" id="ARBA00022827"/>
    </source>
</evidence>
<dbReference type="OrthoDB" id="16820at2759"/>
<gene>
    <name evidence="7" type="ORF">ATEG_04865</name>
</gene>
<evidence type="ECO:0000256" key="1">
    <source>
        <dbReference type="ARBA" id="ARBA00007992"/>
    </source>
</evidence>
<dbReference type="Gene3D" id="3.50.50.60">
    <property type="entry name" value="FAD/NAD(P)-binding domain"/>
    <property type="match status" value="1"/>
</dbReference>
<keyword evidence="4" id="KW-0560">Oxidoreductase</keyword>